<dbReference type="Gene3D" id="3.30.300.30">
    <property type="match status" value="1"/>
</dbReference>
<dbReference type="Pfam" id="PF08345">
    <property type="entry name" value="YscJ_FliF_C"/>
    <property type="match status" value="1"/>
</dbReference>
<evidence type="ECO:0000256" key="3">
    <source>
        <dbReference type="ARBA" id="ARBA00007971"/>
    </source>
</evidence>
<evidence type="ECO:0000256" key="9">
    <source>
        <dbReference type="PIRNR" id="PIRNR004862"/>
    </source>
</evidence>
<feature type="transmembrane region" description="Helical" evidence="11">
    <location>
        <begin position="25"/>
        <end position="45"/>
    </location>
</feature>
<evidence type="ECO:0000256" key="8">
    <source>
        <dbReference type="ARBA" id="ARBA00023143"/>
    </source>
</evidence>
<dbReference type="InterPro" id="IPR013556">
    <property type="entry name" value="Flag_M-ring_C"/>
</dbReference>
<keyword evidence="15" id="KW-1185">Reference proteome</keyword>
<keyword evidence="6 11" id="KW-1133">Transmembrane helix</keyword>
<comment type="subcellular location">
    <subcellularLocation>
        <location evidence="1 9">Bacterial flagellum basal body</location>
    </subcellularLocation>
    <subcellularLocation>
        <location evidence="2">Cell membrane</location>
        <topology evidence="2">Multi-pass membrane protein</topology>
    </subcellularLocation>
</comment>
<reference evidence="15" key="1">
    <citation type="submission" date="2015-08" db="EMBL/GenBank/DDBJ databases">
        <title>Fjat-10028 dsm 16317.</title>
        <authorList>
            <person name="Liu B."/>
            <person name="Wang J."/>
            <person name="Zhu Y."/>
            <person name="Liu G."/>
            <person name="Chen Q."/>
            <person name="Chen Z."/>
            <person name="Lan J."/>
            <person name="Che J."/>
            <person name="Ge C."/>
            <person name="Shi H."/>
            <person name="Pan Z."/>
            <person name="Liu X."/>
        </authorList>
    </citation>
    <scope>NUCLEOTIDE SEQUENCE [LARGE SCALE GENOMIC DNA]</scope>
    <source>
        <strain evidence="15">DSM 16317</strain>
    </source>
</reference>
<evidence type="ECO:0000256" key="6">
    <source>
        <dbReference type="ARBA" id="ARBA00022989"/>
    </source>
</evidence>
<keyword evidence="14" id="KW-0966">Cell projection</keyword>
<keyword evidence="14" id="KW-0969">Cilium</keyword>
<dbReference type="InterPro" id="IPR043427">
    <property type="entry name" value="YscJ/FliF"/>
</dbReference>
<name>A0A0M0LE04_9BACL</name>
<feature type="region of interest" description="Disordered" evidence="10">
    <location>
        <begin position="314"/>
        <end position="344"/>
    </location>
</feature>
<evidence type="ECO:0000256" key="4">
    <source>
        <dbReference type="ARBA" id="ARBA00022475"/>
    </source>
</evidence>
<dbReference type="GeneID" id="301137015"/>
<keyword evidence="8 9" id="KW-0975">Bacterial flagellum</keyword>
<dbReference type="PATRIC" id="fig|263475.3.peg.3861"/>
<dbReference type="GO" id="GO:0009431">
    <property type="term" value="C:bacterial-type flagellum basal body, MS ring"/>
    <property type="evidence" value="ECO:0007669"/>
    <property type="project" value="InterPro"/>
</dbReference>
<keyword evidence="14" id="KW-0282">Flagellum</keyword>
<accession>A0A0M0LE04</accession>
<feature type="compositionally biased region" description="Polar residues" evidence="10">
    <location>
        <begin position="327"/>
        <end position="338"/>
    </location>
</feature>
<evidence type="ECO:0000256" key="5">
    <source>
        <dbReference type="ARBA" id="ARBA00022692"/>
    </source>
</evidence>
<dbReference type="EMBL" id="LILB01000005">
    <property type="protein sequence ID" value="KOO49289.1"/>
    <property type="molecule type" value="Genomic_DNA"/>
</dbReference>
<sequence>MNERLTKIKTDSTRFWGSRTKAQKGTLIGSLLGIIILAAVITYFATRVTYAPLYSDLSTAEVGKIKETLDAQGTKYKIAPGGTSILVPENQVDPLLVQLASEGFPQSGKIDYSFFSQNAGFGMTDNEFSVLKLASTQTELANLIKGIKGVKDAKVMITLPEEGVFVSDTQQPASASIVLNTEPGYQFTETQIQTLYNLASKSVPNLTPENIVITNQYFEYYDLQSTNTAAAGASGADVNQQLTLKKQIERDLQRQVQTMLGTLMGADKVAVVVTTDIDFTQEQREENLVEPVDKENMAGIQISAQRISETFTGTGAAASGTPEAENATDNFTNYQSGSTGDGDYEKTEETINNEVNRIKRQIVESPYRIRDLGIQVMVEPPTANDATTLPTNVQQDIQSMLASIVRTSIDKNEAGQLTDAQIDQKINVTVQQLNGKTHLASTETSKIPWWVYVIGGILVVAIILLVFFILRSRRQKATEESMILEDQEEIVEVEDITTEKETESTVRRKQLEKMAKDKPDDFAKLLRTWITED</sequence>
<dbReference type="Pfam" id="PF01514">
    <property type="entry name" value="YscJ_FliF"/>
    <property type="match status" value="1"/>
</dbReference>
<evidence type="ECO:0000256" key="1">
    <source>
        <dbReference type="ARBA" id="ARBA00004117"/>
    </source>
</evidence>
<evidence type="ECO:0000256" key="2">
    <source>
        <dbReference type="ARBA" id="ARBA00004651"/>
    </source>
</evidence>
<evidence type="ECO:0000259" key="13">
    <source>
        <dbReference type="Pfam" id="PF08345"/>
    </source>
</evidence>
<feature type="domain" description="Flagellar M-ring C-terminal" evidence="13">
    <location>
        <begin position="260"/>
        <end position="403"/>
    </location>
</feature>
<gene>
    <name evidence="14" type="ORF">AMD00_13020</name>
</gene>
<keyword evidence="5 11" id="KW-0812">Transmembrane</keyword>
<comment type="similarity">
    <text evidence="3 9">Belongs to the FliF family.</text>
</comment>
<evidence type="ECO:0000256" key="11">
    <source>
        <dbReference type="SAM" id="Phobius"/>
    </source>
</evidence>
<dbReference type="STRING" id="263475.AMD00_13020"/>
<comment type="function">
    <text evidence="9">The M ring may be actively involved in energy transduction.</text>
</comment>
<dbReference type="NCBIfam" id="TIGR00206">
    <property type="entry name" value="fliF"/>
    <property type="match status" value="1"/>
</dbReference>
<dbReference type="AlphaFoldDB" id="A0A0M0LE04"/>
<evidence type="ECO:0000256" key="7">
    <source>
        <dbReference type="ARBA" id="ARBA00023136"/>
    </source>
</evidence>
<evidence type="ECO:0000259" key="12">
    <source>
        <dbReference type="Pfam" id="PF01514"/>
    </source>
</evidence>
<protein>
    <recommendedName>
        <fullName evidence="9">Flagellar M-ring protein</fullName>
    </recommendedName>
</protein>
<evidence type="ECO:0000256" key="10">
    <source>
        <dbReference type="SAM" id="MobiDB-lite"/>
    </source>
</evidence>
<dbReference type="GO" id="GO:0071973">
    <property type="term" value="P:bacterial-type flagellum-dependent cell motility"/>
    <property type="evidence" value="ECO:0007669"/>
    <property type="project" value="InterPro"/>
</dbReference>
<dbReference type="InterPro" id="IPR000067">
    <property type="entry name" value="FlgMring_FliF"/>
</dbReference>
<feature type="compositionally biased region" description="Low complexity" evidence="10">
    <location>
        <begin position="314"/>
        <end position="325"/>
    </location>
</feature>
<dbReference type="Proteomes" id="UP000036867">
    <property type="component" value="Unassembled WGS sequence"/>
</dbReference>
<feature type="transmembrane region" description="Helical" evidence="11">
    <location>
        <begin position="449"/>
        <end position="470"/>
    </location>
</feature>
<evidence type="ECO:0000313" key="14">
    <source>
        <dbReference type="EMBL" id="KOO49289.1"/>
    </source>
</evidence>
<dbReference type="PANTHER" id="PTHR30046">
    <property type="entry name" value="FLAGELLAR M-RING PROTEIN"/>
    <property type="match status" value="1"/>
</dbReference>
<dbReference type="InterPro" id="IPR006182">
    <property type="entry name" value="FliF_N_dom"/>
</dbReference>
<organism evidence="14 15">
    <name type="scientific">Viridibacillus arvi</name>
    <dbReference type="NCBI Taxonomy" id="263475"/>
    <lineage>
        <taxon>Bacteria</taxon>
        <taxon>Bacillati</taxon>
        <taxon>Bacillota</taxon>
        <taxon>Bacilli</taxon>
        <taxon>Bacillales</taxon>
        <taxon>Caryophanaceae</taxon>
        <taxon>Viridibacillus</taxon>
    </lineage>
</organism>
<dbReference type="CDD" id="cd12087">
    <property type="entry name" value="TM_EGFR-like"/>
    <property type="match status" value="1"/>
</dbReference>
<dbReference type="OrthoDB" id="9807026at2"/>
<dbReference type="RefSeq" id="WP_053417471.1">
    <property type="nucleotide sequence ID" value="NZ_LILB01000005.1"/>
</dbReference>
<keyword evidence="7 11" id="KW-0472">Membrane</keyword>
<dbReference type="GO" id="GO:0005886">
    <property type="term" value="C:plasma membrane"/>
    <property type="evidence" value="ECO:0007669"/>
    <property type="project" value="UniProtKB-SubCell"/>
</dbReference>
<dbReference type="PRINTS" id="PR01009">
    <property type="entry name" value="FLGMRINGFLIF"/>
</dbReference>
<comment type="caution">
    <text evidence="14">The sequence shown here is derived from an EMBL/GenBank/DDBJ whole genome shotgun (WGS) entry which is preliminary data.</text>
</comment>
<dbReference type="PIRSF" id="PIRSF004862">
    <property type="entry name" value="FliF"/>
    <property type="match status" value="1"/>
</dbReference>
<dbReference type="PANTHER" id="PTHR30046:SF0">
    <property type="entry name" value="FLAGELLAR M-RING PROTEIN"/>
    <property type="match status" value="1"/>
</dbReference>
<feature type="domain" description="Flagellar M-ring N-terminal" evidence="12">
    <location>
        <begin position="46"/>
        <end position="220"/>
    </location>
</feature>
<proteinExistence type="inferred from homology"/>
<keyword evidence="4" id="KW-1003">Cell membrane</keyword>
<dbReference type="GO" id="GO:0003774">
    <property type="term" value="F:cytoskeletal motor activity"/>
    <property type="evidence" value="ECO:0007669"/>
    <property type="project" value="InterPro"/>
</dbReference>
<evidence type="ECO:0000313" key="15">
    <source>
        <dbReference type="Proteomes" id="UP000036867"/>
    </source>
</evidence>
<dbReference type="InterPro" id="IPR045851">
    <property type="entry name" value="AMP-bd_C_sf"/>
</dbReference>